<keyword evidence="3" id="KW-1185">Reference proteome</keyword>
<name>A0AAQ3WPM6_PASNO</name>
<reference evidence="2 3" key="1">
    <citation type="submission" date="2024-02" db="EMBL/GenBank/DDBJ databases">
        <title>High-quality chromosome-scale genome assembly of Pensacola bahiagrass (Paspalum notatum Flugge var. saurae).</title>
        <authorList>
            <person name="Vega J.M."/>
            <person name="Podio M."/>
            <person name="Orjuela J."/>
            <person name="Siena L.A."/>
            <person name="Pessino S.C."/>
            <person name="Combes M.C."/>
            <person name="Mariac C."/>
            <person name="Albertini E."/>
            <person name="Pupilli F."/>
            <person name="Ortiz J.P.A."/>
            <person name="Leblanc O."/>
        </authorList>
    </citation>
    <scope>NUCLEOTIDE SEQUENCE [LARGE SCALE GENOMIC DNA]</scope>
    <source>
        <strain evidence="2">R1</strain>
        <tissue evidence="2">Leaf</tissue>
    </source>
</reference>
<dbReference type="AlphaFoldDB" id="A0AAQ3WPM6"/>
<dbReference type="InterPro" id="IPR053772">
    <property type="entry name" value="At1g61320/At1g61330-like"/>
</dbReference>
<protein>
    <recommendedName>
        <fullName evidence="1">F-box domain-containing protein</fullName>
    </recommendedName>
</protein>
<evidence type="ECO:0000313" key="3">
    <source>
        <dbReference type="Proteomes" id="UP001341281"/>
    </source>
</evidence>
<dbReference type="EMBL" id="CP144748">
    <property type="protein sequence ID" value="WVZ69613.1"/>
    <property type="molecule type" value="Genomic_DNA"/>
</dbReference>
<evidence type="ECO:0000259" key="1">
    <source>
        <dbReference type="SMART" id="SM00256"/>
    </source>
</evidence>
<dbReference type="PANTHER" id="PTHR34145:SF71">
    <property type="entry name" value="F-BOX DOMAIN-CONTAINING PROTEIN"/>
    <property type="match status" value="1"/>
</dbReference>
<organism evidence="2 3">
    <name type="scientific">Paspalum notatum var. saurae</name>
    <dbReference type="NCBI Taxonomy" id="547442"/>
    <lineage>
        <taxon>Eukaryota</taxon>
        <taxon>Viridiplantae</taxon>
        <taxon>Streptophyta</taxon>
        <taxon>Embryophyta</taxon>
        <taxon>Tracheophyta</taxon>
        <taxon>Spermatophyta</taxon>
        <taxon>Magnoliopsida</taxon>
        <taxon>Liliopsida</taxon>
        <taxon>Poales</taxon>
        <taxon>Poaceae</taxon>
        <taxon>PACMAD clade</taxon>
        <taxon>Panicoideae</taxon>
        <taxon>Andropogonodae</taxon>
        <taxon>Paspaleae</taxon>
        <taxon>Paspalinae</taxon>
        <taxon>Paspalum</taxon>
    </lineage>
</organism>
<gene>
    <name evidence="2" type="ORF">U9M48_018378</name>
</gene>
<dbReference type="InterPro" id="IPR032675">
    <property type="entry name" value="LRR_dom_sf"/>
</dbReference>
<dbReference type="InterPro" id="IPR055357">
    <property type="entry name" value="LRR_At1g61320_AtMIF1"/>
</dbReference>
<dbReference type="InterPro" id="IPR036047">
    <property type="entry name" value="F-box-like_dom_sf"/>
</dbReference>
<dbReference type="Proteomes" id="UP001341281">
    <property type="component" value="Chromosome 04"/>
</dbReference>
<dbReference type="Gene3D" id="1.20.1280.50">
    <property type="match status" value="1"/>
</dbReference>
<dbReference type="Pfam" id="PF23622">
    <property type="entry name" value="LRR_At1g61320_AtMIF1"/>
    <property type="match status" value="1"/>
</dbReference>
<dbReference type="SUPFAM" id="SSF81383">
    <property type="entry name" value="F-box domain"/>
    <property type="match status" value="1"/>
</dbReference>
<evidence type="ECO:0000313" key="2">
    <source>
        <dbReference type="EMBL" id="WVZ69613.1"/>
    </source>
</evidence>
<dbReference type="SMART" id="SM00256">
    <property type="entry name" value="FBOX"/>
    <property type="match status" value="1"/>
</dbReference>
<dbReference type="InterPro" id="IPR001810">
    <property type="entry name" value="F-box_dom"/>
</dbReference>
<proteinExistence type="predicted"/>
<dbReference type="Pfam" id="PF00646">
    <property type="entry name" value="F-box"/>
    <property type="match status" value="1"/>
</dbReference>
<feature type="domain" description="F-box" evidence="1">
    <location>
        <begin position="52"/>
        <end position="92"/>
    </location>
</feature>
<dbReference type="PANTHER" id="PTHR34145">
    <property type="entry name" value="OS02G0105600 PROTEIN"/>
    <property type="match status" value="1"/>
</dbReference>
<sequence>MALLFRRLNLTPMDQQLLARYGLSSSQDTRKGASSKQDDGFDETKAYSWPYLPEEIWHHIHSFMPLRDAARAACVCRAFLRSWRSFPNLTFSNQTLGLNELARGKDEIASDFTSKVDHVMMNHLGPGMKTLKLLGAPSYDSKHRHYLDRWLEKAITQGIEELTLHLANPFIVKRYKLPCSILLRGNGETIRSLSLRECAFRPTVGLSGLRSLVRLDLSSVRIKGDELGCLLSSTVALESLELSYCREIVYVKIPCLQRLTFLFVSNCGKLKVIESKAPNLSRFQFTSSHHVHLSLGKALQVKKLYIDCSQPFCHSRAELASSVPSNLEAVGIHPSIEMCATSSVSSKYLYLEHLSITLRRSTFSQDFDYFSMVSYPSLEDFVLDVSRQLLEHPSYDAIRSFSLARTWVYQTRHILKAWLS</sequence>
<dbReference type="SUPFAM" id="SSF52058">
    <property type="entry name" value="L domain-like"/>
    <property type="match status" value="1"/>
</dbReference>
<dbReference type="Gene3D" id="3.80.10.10">
    <property type="entry name" value="Ribonuclease Inhibitor"/>
    <property type="match status" value="1"/>
</dbReference>
<accession>A0AAQ3WPM6</accession>